<dbReference type="SUPFAM" id="SSF103088">
    <property type="entry name" value="OmpA-like"/>
    <property type="match status" value="1"/>
</dbReference>
<dbReference type="PRINTS" id="PR01021">
    <property type="entry name" value="OMPADOMAIN"/>
</dbReference>
<comment type="subcellular location">
    <subcellularLocation>
        <location evidence="1">Cell outer membrane</location>
    </subcellularLocation>
</comment>
<dbReference type="InterPro" id="IPR036737">
    <property type="entry name" value="OmpA-like_sf"/>
</dbReference>
<dbReference type="InterPro" id="IPR006664">
    <property type="entry name" value="OMP_bac"/>
</dbReference>
<dbReference type="PANTHER" id="PTHR30329:SF21">
    <property type="entry name" value="LIPOPROTEIN YIAD-RELATED"/>
    <property type="match status" value="1"/>
</dbReference>
<dbReference type="Gene3D" id="3.30.1330.60">
    <property type="entry name" value="OmpA-like domain"/>
    <property type="match status" value="1"/>
</dbReference>
<dbReference type="EMBL" id="JBBMFL010000029">
    <property type="protein sequence ID" value="MEQ2546298.1"/>
    <property type="molecule type" value="Genomic_DNA"/>
</dbReference>
<evidence type="ECO:0000313" key="7">
    <source>
        <dbReference type="Proteomes" id="UP001460202"/>
    </source>
</evidence>
<comment type="caution">
    <text evidence="6">The sequence shown here is derived from an EMBL/GenBank/DDBJ whole genome shotgun (WGS) entry which is preliminary data.</text>
</comment>
<evidence type="ECO:0000313" key="6">
    <source>
        <dbReference type="EMBL" id="MEQ2546298.1"/>
    </source>
</evidence>
<keyword evidence="2 4" id="KW-0472">Membrane</keyword>
<gene>
    <name evidence="6" type="ORF">WMO46_15240</name>
</gene>
<evidence type="ECO:0000256" key="3">
    <source>
        <dbReference type="ARBA" id="ARBA00023237"/>
    </source>
</evidence>
<dbReference type="Pfam" id="PF00691">
    <property type="entry name" value="OmpA"/>
    <property type="match status" value="1"/>
</dbReference>
<dbReference type="InterPro" id="IPR006665">
    <property type="entry name" value="OmpA-like"/>
</dbReference>
<keyword evidence="3" id="KW-0998">Cell outer membrane</keyword>
<dbReference type="Proteomes" id="UP001460202">
    <property type="component" value="Unassembled WGS sequence"/>
</dbReference>
<feature type="domain" description="OmpA-like" evidence="5">
    <location>
        <begin position="312"/>
        <end position="425"/>
    </location>
</feature>
<dbReference type="RefSeq" id="WP_349094629.1">
    <property type="nucleotide sequence ID" value="NZ_JBBMFL010000029.1"/>
</dbReference>
<accession>A0ABV1H0V7</accession>
<reference evidence="6 7" key="1">
    <citation type="submission" date="2024-03" db="EMBL/GenBank/DDBJ databases">
        <title>Human intestinal bacterial collection.</title>
        <authorList>
            <person name="Pauvert C."/>
            <person name="Hitch T.C.A."/>
            <person name="Clavel T."/>
        </authorList>
    </citation>
    <scope>NUCLEOTIDE SEQUENCE [LARGE SCALE GENOMIC DNA]</scope>
    <source>
        <strain evidence="6 7">CLA-KB-H122</strain>
    </source>
</reference>
<dbReference type="CDD" id="cd07185">
    <property type="entry name" value="OmpA_C-like"/>
    <property type="match status" value="1"/>
</dbReference>
<name>A0ABV1H0V7_9BACT</name>
<evidence type="ECO:0000259" key="5">
    <source>
        <dbReference type="PROSITE" id="PS51123"/>
    </source>
</evidence>
<evidence type="ECO:0000256" key="2">
    <source>
        <dbReference type="ARBA" id="ARBA00023136"/>
    </source>
</evidence>
<sequence>MSKLIARMFLSAMLCTVTFWGGNIRAEELPTRKSTEQQPTRWEHYNQYARWSFGANIGLPFFAGDFQSNSYDKLYWGIMADLQGGYQFTPVIGLRANLGYAQGKTGAKDFEQDYWLDPYGWGDYRPSPLSGSMQYKDLYSKVRSINFTLHADINLNNLIRPVPVGKRRWTVSVSPGIYFQKFYPDIFTRNGGHHFAVEHFNPLTVSLGGEAMLRWKTGRAIDMQARYGINWIHQNVFDGIATYRPRDNQNFMMHFSVGVVWKIGARHKKKDHLMYAPRYAAPPKDRGRIIDTVVVKMEPHVVMQERTVETPVEKAVWYYMPTIHFVRGSAEIDTKTYAEELDAMVRLLNEVPDTPVRIYGYADHSGTEQINKRLTQQRAEALRDYLIDKGIAPERIKTVKGMGIDSSLSGGEAYSLKARRVEVLR</sequence>
<proteinExistence type="predicted"/>
<evidence type="ECO:0000256" key="4">
    <source>
        <dbReference type="PROSITE-ProRule" id="PRU00473"/>
    </source>
</evidence>
<dbReference type="InterPro" id="IPR050330">
    <property type="entry name" value="Bact_OuterMem_StrucFunc"/>
</dbReference>
<organism evidence="6 7">
    <name type="scientific">Alistipes intestinihominis</name>
    <dbReference type="NCBI Taxonomy" id="3133172"/>
    <lineage>
        <taxon>Bacteria</taxon>
        <taxon>Pseudomonadati</taxon>
        <taxon>Bacteroidota</taxon>
        <taxon>Bacteroidia</taxon>
        <taxon>Bacteroidales</taxon>
        <taxon>Rikenellaceae</taxon>
        <taxon>Alistipes</taxon>
    </lineage>
</organism>
<dbReference type="PROSITE" id="PS51123">
    <property type="entry name" value="OMPA_2"/>
    <property type="match status" value="1"/>
</dbReference>
<protein>
    <submittedName>
        <fullName evidence="6">OmpA family protein</fullName>
    </submittedName>
</protein>
<dbReference type="PANTHER" id="PTHR30329">
    <property type="entry name" value="STATOR ELEMENT OF FLAGELLAR MOTOR COMPLEX"/>
    <property type="match status" value="1"/>
</dbReference>
<keyword evidence="7" id="KW-1185">Reference proteome</keyword>
<evidence type="ECO:0000256" key="1">
    <source>
        <dbReference type="ARBA" id="ARBA00004442"/>
    </source>
</evidence>